<dbReference type="RefSeq" id="WP_151086233.1">
    <property type="nucleotide sequence ID" value="NZ_CP038018.1"/>
</dbReference>
<evidence type="ECO:0000313" key="1">
    <source>
        <dbReference type="EMBL" id="QED91953.1"/>
    </source>
</evidence>
<sequence length="75" mass="8461">MASQLGQTRPCPGQSERVLEPYCCCLWKEPVQKFSTTEDLRSLPKLSPKQQLDKLGGSEAFLQQQEQCLAVYTGR</sequence>
<organism evidence="1 2">
    <name type="scientific">Eikenella exigua</name>
    <dbReference type="NCBI Taxonomy" id="2528037"/>
    <lineage>
        <taxon>Bacteria</taxon>
        <taxon>Pseudomonadati</taxon>
        <taxon>Pseudomonadota</taxon>
        <taxon>Betaproteobacteria</taxon>
        <taxon>Neisseriales</taxon>
        <taxon>Neisseriaceae</taxon>
        <taxon>Eikenella</taxon>
    </lineage>
</organism>
<evidence type="ECO:0000313" key="2">
    <source>
        <dbReference type="Proteomes" id="UP000326695"/>
    </source>
</evidence>
<dbReference type="EMBL" id="CP038018">
    <property type="protein sequence ID" value="QED91953.1"/>
    <property type="molecule type" value="Genomic_DNA"/>
</dbReference>
<proteinExistence type="predicted"/>
<dbReference type="AlphaFoldDB" id="A0AAX1F7B2"/>
<dbReference type="Proteomes" id="UP000326695">
    <property type="component" value="Chromosome"/>
</dbReference>
<reference evidence="2" key="1">
    <citation type="journal article" date="2019" name="J. Anim. Genet.">
        <title>Description and whole genome sequencing of Eikenella exigua sp. nov., isolated from brain abscess and blood.</title>
        <authorList>
            <person name="Stormo K.A."/>
            <person name="Nygaard R.M."/>
            <person name="Bruvold T.S."/>
            <person name="Dimmen G."/>
            <person name="Lindemann P.C."/>
            <person name="Jordal S."/>
            <person name="Kommedal O."/>
        </authorList>
    </citation>
    <scope>NUCLEOTIDE SEQUENCE [LARGE SCALE GENOMIC DNA]</scope>
    <source>
        <strain evidence="2">PXX</strain>
    </source>
</reference>
<name>A0AAX1F7B2_9NEIS</name>
<keyword evidence="2" id="KW-1185">Reference proteome</keyword>
<protein>
    <submittedName>
        <fullName evidence="1">Uncharacterized protein</fullName>
    </submittedName>
</protein>
<accession>A0AAX1F7B2</accession>
<dbReference type="KEGG" id="eex:EZJ17_04475"/>
<gene>
    <name evidence="1" type="ORF">EZJ17_04475</name>
</gene>